<gene>
    <name evidence="4" type="ORF">A4U43_C09F4320</name>
</gene>
<reference evidence="5" key="1">
    <citation type="journal article" date="2017" name="Nat. Commun.">
        <title>The asparagus genome sheds light on the origin and evolution of a young Y chromosome.</title>
        <authorList>
            <person name="Harkess A."/>
            <person name="Zhou J."/>
            <person name="Xu C."/>
            <person name="Bowers J.E."/>
            <person name="Van der Hulst R."/>
            <person name="Ayyampalayam S."/>
            <person name="Mercati F."/>
            <person name="Riccardi P."/>
            <person name="McKain M.R."/>
            <person name="Kakrana A."/>
            <person name="Tang H."/>
            <person name="Ray J."/>
            <person name="Groenendijk J."/>
            <person name="Arikit S."/>
            <person name="Mathioni S.M."/>
            <person name="Nakano M."/>
            <person name="Shan H."/>
            <person name="Telgmann-Rauber A."/>
            <person name="Kanno A."/>
            <person name="Yue Z."/>
            <person name="Chen H."/>
            <person name="Li W."/>
            <person name="Chen Y."/>
            <person name="Xu X."/>
            <person name="Zhang Y."/>
            <person name="Luo S."/>
            <person name="Chen H."/>
            <person name="Gao J."/>
            <person name="Mao Z."/>
            <person name="Pires J.C."/>
            <person name="Luo M."/>
            <person name="Kudrna D."/>
            <person name="Wing R.A."/>
            <person name="Meyers B.C."/>
            <person name="Yi K."/>
            <person name="Kong H."/>
            <person name="Lavrijsen P."/>
            <person name="Sunseri F."/>
            <person name="Falavigna A."/>
            <person name="Ye Y."/>
            <person name="Leebens-Mack J.H."/>
            <person name="Chen G."/>
        </authorList>
    </citation>
    <scope>NUCLEOTIDE SEQUENCE [LARGE SCALE GENOMIC DNA]</scope>
    <source>
        <strain evidence="5">cv. DH0086</strain>
    </source>
</reference>
<keyword evidence="2" id="KW-0677">Repeat</keyword>
<dbReference type="AlphaFoldDB" id="A0A5P1E5H3"/>
<evidence type="ECO:0000256" key="1">
    <source>
        <dbReference type="ARBA" id="ARBA00007626"/>
    </source>
</evidence>
<dbReference type="InterPro" id="IPR011990">
    <property type="entry name" value="TPR-like_helical_dom_sf"/>
</dbReference>
<feature type="repeat" description="PPR" evidence="3">
    <location>
        <begin position="370"/>
        <end position="404"/>
    </location>
</feature>
<dbReference type="PANTHER" id="PTHR46128">
    <property type="entry name" value="MITOCHONDRIAL GROUP I INTRON SPLICING FACTOR CCM1"/>
    <property type="match status" value="1"/>
</dbReference>
<sequence length="567" mass="64118">MLKRQKPHPLPSLSLAINLLQSSPFSSNPNPNPNRALKTLTKGPANALHIYSPNPIPPRSSSNPNTQLILSLLSQPPNPSSNLDTLLKDFKPQLNSALVLEILNNYKILGRPRTLEFFSWAGFQLEFRFDDSVVEFMADFLGRRKLFDDVKCLLRAVSSNKGRVSTRAVAICIRFLGRQGRVLDALALFEMMELEFGCCPDNLVFNNVLYVLCKKDLSENYLDIALLIFRKIQHPDEYSYSNIIIGLCKFGRLENAFEVFHQMSRGNLVPTKSAANVLVGSLCEMSSRSRMVEKVRVTNVRRPFDILVPNVRVKFSIEPAFRAFWAILKLGLMPSAHIVNGLISELCRVGKFDEAVETVKVVENRKLRCVHDSYSIVIIALCEVRRVHEACNLFERMVILGLKPKVSVYNSIICVYCKLGNVDEAGKYFEIMNKRRCEPNCGTYTMLINAYCVIQNWELAYRLLIEMIELGWNPHVDTYKLVDGLLNKNGRSDLSLKLERKMAIQNVCGHCKAGRLEAACDGLNSMLAKGFQLPIYARDTIQRAFKKCGGWKVAQELLEKMDNGGRA</sequence>
<comment type="similarity">
    <text evidence="1">Belongs to the PPR family. P subfamily.</text>
</comment>
<dbReference type="Gramene" id="ONK57810">
    <property type="protein sequence ID" value="ONK57810"/>
    <property type="gene ID" value="A4U43_C09F4320"/>
</dbReference>
<dbReference type="EMBL" id="CM007389">
    <property type="protein sequence ID" value="ONK57810.1"/>
    <property type="molecule type" value="Genomic_DNA"/>
</dbReference>
<dbReference type="InterPro" id="IPR002885">
    <property type="entry name" value="PPR_rpt"/>
</dbReference>
<feature type="repeat" description="PPR" evidence="3">
    <location>
        <begin position="440"/>
        <end position="474"/>
    </location>
</feature>
<evidence type="ECO:0000313" key="4">
    <source>
        <dbReference type="EMBL" id="ONK57810.1"/>
    </source>
</evidence>
<dbReference type="InterPro" id="IPR050872">
    <property type="entry name" value="PPR_P_subfamily"/>
</dbReference>
<dbReference type="Pfam" id="PF01535">
    <property type="entry name" value="PPR"/>
    <property type="match status" value="4"/>
</dbReference>
<feature type="repeat" description="PPR" evidence="3">
    <location>
        <begin position="236"/>
        <end position="270"/>
    </location>
</feature>
<feature type="repeat" description="PPR" evidence="3">
    <location>
        <begin position="405"/>
        <end position="439"/>
    </location>
</feature>
<dbReference type="Gene3D" id="1.25.40.10">
    <property type="entry name" value="Tetratricopeptide repeat domain"/>
    <property type="match status" value="4"/>
</dbReference>
<dbReference type="PROSITE" id="PS51375">
    <property type="entry name" value="PPR"/>
    <property type="match status" value="4"/>
</dbReference>
<evidence type="ECO:0000256" key="2">
    <source>
        <dbReference type="ARBA" id="ARBA00022737"/>
    </source>
</evidence>
<evidence type="ECO:0008006" key="6">
    <source>
        <dbReference type="Google" id="ProtNLM"/>
    </source>
</evidence>
<dbReference type="NCBIfam" id="TIGR00756">
    <property type="entry name" value="PPR"/>
    <property type="match status" value="5"/>
</dbReference>
<organism evidence="4 5">
    <name type="scientific">Asparagus officinalis</name>
    <name type="common">Garden asparagus</name>
    <dbReference type="NCBI Taxonomy" id="4686"/>
    <lineage>
        <taxon>Eukaryota</taxon>
        <taxon>Viridiplantae</taxon>
        <taxon>Streptophyta</taxon>
        <taxon>Embryophyta</taxon>
        <taxon>Tracheophyta</taxon>
        <taxon>Spermatophyta</taxon>
        <taxon>Magnoliopsida</taxon>
        <taxon>Liliopsida</taxon>
        <taxon>Asparagales</taxon>
        <taxon>Asparagaceae</taxon>
        <taxon>Asparagoideae</taxon>
        <taxon>Asparagus</taxon>
    </lineage>
</organism>
<accession>A0A5P1E5H3</accession>
<keyword evidence="5" id="KW-1185">Reference proteome</keyword>
<evidence type="ECO:0000313" key="5">
    <source>
        <dbReference type="Proteomes" id="UP000243459"/>
    </source>
</evidence>
<dbReference type="Pfam" id="PF13041">
    <property type="entry name" value="PPR_2"/>
    <property type="match status" value="2"/>
</dbReference>
<name>A0A5P1E5H3_ASPOF</name>
<dbReference type="OMA" id="TFSICIR"/>
<proteinExistence type="inferred from homology"/>
<dbReference type="PANTHER" id="PTHR46128:SF211">
    <property type="entry name" value="PENTACOTRIPEPTIDE-REPEAT REGION OF PRORP DOMAIN-CONTAINING PROTEIN"/>
    <property type="match status" value="1"/>
</dbReference>
<dbReference type="Proteomes" id="UP000243459">
    <property type="component" value="Chromosome 9"/>
</dbReference>
<evidence type="ECO:0000256" key="3">
    <source>
        <dbReference type="PROSITE-ProRule" id="PRU00708"/>
    </source>
</evidence>
<protein>
    <recommendedName>
        <fullName evidence="6">Pentacotripeptide-repeat region of PRORP domain-containing protein</fullName>
    </recommendedName>
</protein>